<evidence type="ECO:0000313" key="3">
    <source>
        <dbReference type="Proteomes" id="UP001279734"/>
    </source>
</evidence>
<protein>
    <submittedName>
        <fullName evidence="2">Uncharacterized protein</fullName>
    </submittedName>
</protein>
<feature type="coiled-coil region" evidence="1">
    <location>
        <begin position="33"/>
        <end position="60"/>
    </location>
</feature>
<evidence type="ECO:0000313" key="2">
    <source>
        <dbReference type="EMBL" id="GMH07242.1"/>
    </source>
</evidence>
<name>A0AAD3XJU3_NEPGR</name>
<gene>
    <name evidence="2" type="ORF">Nepgr_009082</name>
</gene>
<keyword evidence="3" id="KW-1185">Reference proteome</keyword>
<proteinExistence type="predicted"/>
<accession>A0AAD3XJU3</accession>
<sequence>MEQRDRIIADRKAEIAWLEAKLAVSGGELREQTAALETVVADVEAENAKLKAEVARSKEEDDRNKTHIKRLADRAAAKVVGTRMTLHEVSGALHARLLDGLNIGRHVARLVISDFPVEFINQRNRAALRKEDLQREPRDS</sequence>
<evidence type="ECO:0000256" key="1">
    <source>
        <dbReference type="SAM" id="Coils"/>
    </source>
</evidence>
<comment type="caution">
    <text evidence="2">The sequence shown here is derived from an EMBL/GenBank/DDBJ whole genome shotgun (WGS) entry which is preliminary data.</text>
</comment>
<reference evidence="2" key="1">
    <citation type="submission" date="2023-05" db="EMBL/GenBank/DDBJ databases">
        <title>Nepenthes gracilis genome sequencing.</title>
        <authorList>
            <person name="Fukushima K."/>
        </authorList>
    </citation>
    <scope>NUCLEOTIDE SEQUENCE</scope>
    <source>
        <strain evidence="2">SING2019-196</strain>
    </source>
</reference>
<dbReference type="Proteomes" id="UP001279734">
    <property type="component" value="Unassembled WGS sequence"/>
</dbReference>
<dbReference type="EMBL" id="BSYO01000007">
    <property type="protein sequence ID" value="GMH07242.1"/>
    <property type="molecule type" value="Genomic_DNA"/>
</dbReference>
<organism evidence="2 3">
    <name type="scientific">Nepenthes gracilis</name>
    <name type="common">Slender pitcher plant</name>
    <dbReference type="NCBI Taxonomy" id="150966"/>
    <lineage>
        <taxon>Eukaryota</taxon>
        <taxon>Viridiplantae</taxon>
        <taxon>Streptophyta</taxon>
        <taxon>Embryophyta</taxon>
        <taxon>Tracheophyta</taxon>
        <taxon>Spermatophyta</taxon>
        <taxon>Magnoliopsida</taxon>
        <taxon>eudicotyledons</taxon>
        <taxon>Gunneridae</taxon>
        <taxon>Pentapetalae</taxon>
        <taxon>Caryophyllales</taxon>
        <taxon>Nepenthaceae</taxon>
        <taxon>Nepenthes</taxon>
    </lineage>
</organism>
<dbReference type="AlphaFoldDB" id="A0AAD3XJU3"/>
<keyword evidence="1" id="KW-0175">Coiled coil</keyword>